<dbReference type="PANTHER" id="PTHR45903:SF1">
    <property type="entry name" value="GLUTAMATE-RICH WD REPEAT-CONTAINING PROTEIN 1"/>
    <property type="match status" value="1"/>
</dbReference>
<evidence type="ECO:0000256" key="2">
    <source>
        <dbReference type="ARBA" id="ARBA00022574"/>
    </source>
</evidence>
<protein>
    <recommendedName>
        <fullName evidence="5">Glutamate-rich WD repeat-containing protein 1</fullName>
    </recommendedName>
</protein>
<reference evidence="9" key="1">
    <citation type="journal article" date="2014" name="Nat. Commun.">
        <title>Multiple recent horizontal transfers of a large genomic region in cheese making fungi.</title>
        <authorList>
            <person name="Cheeseman K."/>
            <person name="Ropars J."/>
            <person name="Renault P."/>
            <person name="Dupont J."/>
            <person name="Gouzy J."/>
            <person name="Branca A."/>
            <person name="Abraham A.L."/>
            <person name="Ceppi M."/>
            <person name="Conseiller E."/>
            <person name="Debuchy R."/>
            <person name="Malagnac F."/>
            <person name="Goarin A."/>
            <person name="Silar P."/>
            <person name="Lacoste S."/>
            <person name="Sallet E."/>
            <person name="Bensimon A."/>
            <person name="Giraud T."/>
            <person name="Brygoo Y."/>
        </authorList>
    </citation>
    <scope>NUCLEOTIDE SEQUENCE [LARGE SCALE GENOMIC DNA]</scope>
    <source>
        <strain evidence="9">FM164</strain>
    </source>
</reference>
<feature type="compositionally biased region" description="Polar residues" evidence="7">
    <location>
        <begin position="185"/>
        <end position="210"/>
    </location>
</feature>
<evidence type="ECO:0000256" key="6">
    <source>
        <dbReference type="PROSITE-ProRule" id="PRU00221"/>
    </source>
</evidence>
<evidence type="ECO:0000256" key="7">
    <source>
        <dbReference type="SAM" id="MobiDB-lite"/>
    </source>
</evidence>
<evidence type="ECO:0000313" key="9">
    <source>
        <dbReference type="EMBL" id="CDM31308.1"/>
    </source>
</evidence>
<dbReference type="InterPro" id="IPR036322">
    <property type="entry name" value="WD40_repeat_dom_sf"/>
</dbReference>
<feature type="repeat" description="WD" evidence="6">
    <location>
        <begin position="400"/>
        <end position="434"/>
    </location>
</feature>
<dbReference type="PRINTS" id="PR00320">
    <property type="entry name" value="GPROTEINBRPT"/>
</dbReference>
<dbReference type="OrthoDB" id="2161379at2759"/>
<dbReference type="Pfam" id="PF00400">
    <property type="entry name" value="WD40"/>
    <property type="match status" value="2"/>
</dbReference>
<evidence type="ECO:0000256" key="5">
    <source>
        <dbReference type="ARBA" id="ARBA00040876"/>
    </source>
</evidence>
<feature type="region of interest" description="Disordered" evidence="7">
    <location>
        <begin position="153"/>
        <end position="210"/>
    </location>
</feature>
<evidence type="ECO:0000259" key="8">
    <source>
        <dbReference type="Pfam" id="PF12265"/>
    </source>
</evidence>
<feature type="repeat" description="WD" evidence="6">
    <location>
        <begin position="299"/>
        <end position="341"/>
    </location>
</feature>
<feature type="compositionally biased region" description="Acidic residues" evidence="7">
    <location>
        <begin position="26"/>
        <end position="48"/>
    </location>
</feature>
<keyword evidence="4" id="KW-0539">Nucleus</keyword>
<dbReference type="InterPro" id="IPR020472">
    <property type="entry name" value="WD40_PAC1"/>
</dbReference>
<evidence type="ECO:0000256" key="3">
    <source>
        <dbReference type="ARBA" id="ARBA00022737"/>
    </source>
</evidence>
<dbReference type="Pfam" id="PF12265">
    <property type="entry name" value="CAF1C_H4-bd"/>
    <property type="match status" value="1"/>
</dbReference>
<dbReference type="OMA" id="RHWKPNA"/>
<dbReference type="Gene3D" id="2.130.10.10">
    <property type="entry name" value="YVTN repeat-like/Quinoprotein amine dehydrogenase"/>
    <property type="match status" value="1"/>
</dbReference>
<dbReference type="PANTHER" id="PTHR45903">
    <property type="entry name" value="GLUTAMATE-RICH WD REPEAT-CONTAINING PROTEIN 1"/>
    <property type="match status" value="1"/>
</dbReference>
<proteinExistence type="predicted"/>
<dbReference type="Proteomes" id="UP000030686">
    <property type="component" value="Unassembled WGS sequence"/>
</dbReference>
<keyword evidence="10" id="KW-1185">Reference proteome</keyword>
<feature type="domain" description="Histone-binding protein RBBP4-like N-terminal" evidence="8">
    <location>
        <begin position="86"/>
        <end position="154"/>
    </location>
</feature>
<feature type="compositionally biased region" description="Acidic residues" evidence="7">
    <location>
        <begin position="163"/>
        <end position="174"/>
    </location>
</feature>
<gene>
    <name evidence="9" type="primary">RRB1</name>
    <name evidence="9" type="ORF">PROQFM164_S02g001458</name>
</gene>
<keyword evidence="2 6" id="KW-0853">WD repeat</keyword>
<dbReference type="AlphaFoldDB" id="W6Q3Z1"/>
<dbReference type="STRING" id="1365484.W6Q3Z1"/>
<dbReference type="InterPro" id="IPR001680">
    <property type="entry name" value="WD40_rpt"/>
</dbReference>
<dbReference type="EMBL" id="HG792016">
    <property type="protein sequence ID" value="CDM31308.1"/>
    <property type="molecule type" value="Genomic_DNA"/>
</dbReference>
<dbReference type="InterPro" id="IPR019775">
    <property type="entry name" value="WD40_repeat_CS"/>
</dbReference>
<organism evidence="9 10">
    <name type="scientific">Penicillium roqueforti (strain FM164)</name>
    <dbReference type="NCBI Taxonomy" id="1365484"/>
    <lineage>
        <taxon>Eukaryota</taxon>
        <taxon>Fungi</taxon>
        <taxon>Dikarya</taxon>
        <taxon>Ascomycota</taxon>
        <taxon>Pezizomycotina</taxon>
        <taxon>Eurotiomycetes</taxon>
        <taxon>Eurotiomycetidae</taxon>
        <taxon>Eurotiales</taxon>
        <taxon>Aspergillaceae</taxon>
        <taxon>Penicillium</taxon>
    </lineage>
</organism>
<feature type="compositionally biased region" description="Basic and acidic residues" evidence="7">
    <location>
        <begin position="1"/>
        <end position="22"/>
    </location>
</feature>
<evidence type="ECO:0000256" key="4">
    <source>
        <dbReference type="ARBA" id="ARBA00023242"/>
    </source>
</evidence>
<dbReference type="InterPro" id="IPR051972">
    <property type="entry name" value="Glutamate-rich_WD_repeat"/>
</dbReference>
<dbReference type="GO" id="GO:0042254">
    <property type="term" value="P:ribosome biogenesis"/>
    <property type="evidence" value="ECO:0007669"/>
    <property type="project" value="TreeGrafter"/>
</dbReference>
<dbReference type="InterPro" id="IPR022052">
    <property type="entry name" value="Histone-bd_RBBP4-like_N"/>
</dbReference>
<dbReference type="SMART" id="SM00320">
    <property type="entry name" value="WD40"/>
    <property type="match status" value="4"/>
</dbReference>
<keyword evidence="3" id="KW-0677">Repeat</keyword>
<evidence type="ECO:0000313" key="10">
    <source>
        <dbReference type="Proteomes" id="UP000030686"/>
    </source>
</evidence>
<name>W6Q3Z1_PENRF</name>
<dbReference type="PROSITE" id="PS50294">
    <property type="entry name" value="WD_REPEATS_REGION"/>
    <property type="match status" value="2"/>
</dbReference>
<dbReference type="InterPro" id="IPR015943">
    <property type="entry name" value="WD40/YVTN_repeat-like_dom_sf"/>
</dbReference>
<comment type="subcellular location">
    <subcellularLocation>
        <location evidence="1">Nucleus</location>
    </subcellularLocation>
</comment>
<feature type="region of interest" description="Disordered" evidence="7">
    <location>
        <begin position="1"/>
        <end position="93"/>
    </location>
</feature>
<sequence length="493" mass="54023">MSKRSAEADEHTAALKAGERPIADAPMDEAGEFEDEYEDEFESEDEILEAGVDGRPDAEREEEEKEAMDVDKETFIPGRTKLAPGETLSPDPSTYDMLHTLSTPWPCLSFDIVRDSLGDNRKTYPATVYAVTGTQAEGSKSKENELMVLKMSGLSKMERGGEDSESDSDDDDMGEPILESKSIPLGSTTNRIRTHQTPSQSGDYSKPPQTLTATWLENSQVVIHDVTAHLSSFDVPGTILPPSASKPLSTLRMHKTEGYALDWSPLQPLGKLLTGDNNGLIYATTRTEGGGWVTDTRPFTGHASSIEELQWSPNERNVFASASSDGSVKVWDVRSKSRKPAVDVQVSKTDVNVMSWSNQTAHLLATGADDGQWAVWDLRHWKPNAAAPSAQITSTPVASFDFHKEPITTIEWHPSDDSVVAVGSADNTVTLWDLAVELDDEESRQANMVDIPSQLLFVHYMESVKELHWQAQMPGTLMATGSSGFSVFKTISV</sequence>
<dbReference type="GO" id="GO:0005730">
    <property type="term" value="C:nucleolus"/>
    <property type="evidence" value="ECO:0007669"/>
    <property type="project" value="TreeGrafter"/>
</dbReference>
<dbReference type="PROSITE" id="PS50082">
    <property type="entry name" value="WD_REPEATS_2"/>
    <property type="match status" value="2"/>
</dbReference>
<dbReference type="SUPFAM" id="SSF50978">
    <property type="entry name" value="WD40 repeat-like"/>
    <property type="match status" value="1"/>
</dbReference>
<evidence type="ECO:0000256" key="1">
    <source>
        <dbReference type="ARBA" id="ARBA00004123"/>
    </source>
</evidence>
<dbReference type="PROSITE" id="PS00678">
    <property type="entry name" value="WD_REPEATS_1"/>
    <property type="match status" value="1"/>
</dbReference>
<accession>W6Q3Z1</accession>